<organism evidence="1">
    <name type="scientific">Geoglobus ahangari</name>
    <dbReference type="NCBI Taxonomy" id="113653"/>
    <lineage>
        <taxon>Archaea</taxon>
        <taxon>Methanobacteriati</taxon>
        <taxon>Methanobacteriota</taxon>
        <taxon>Archaeoglobi</taxon>
        <taxon>Archaeoglobales</taxon>
        <taxon>Archaeoglobaceae</taxon>
        <taxon>Geoglobus</taxon>
    </lineage>
</organism>
<dbReference type="EMBL" id="DTPI01000028">
    <property type="protein sequence ID" value="HGE66245.1"/>
    <property type="molecule type" value="Genomic_DNA"/>
</dbReference>
<protein>
    <submittedName>
        <fullName evidence="1">DUF1464 domain-containing protein</fullName>
    </submittedName>
</protein>
<comment type="caution">
    <text evidence="1">The sequence shown here is derived from an EMBL/GenBank/DDBJ whole genome shotgun (WGS) entry which is preliminary data.</text>
</comment>
<dbReference type="InterPro" id="IPR009927">
    <property type="entry name" value="DUF1464"/>
</dbReference>
<proteinExistence type="predicted"/>
<accession>A0A7C3YPW8</accession>
<evidence type="ECO:0000313" key="1">
    <source>
        <dbReference type="EMBL" id="HGE66245.1"/>
    </source>
</evidence>
<name>A0A7C3YPW8_9EURY</name>
<reference evidence="1" key="1">
    <citation type="journal article" date="2020" name="mSystems">
        <title>Genome- and Community-Level Interaction Insights into Carbon Utilization and Element Cycling Functions of Hydrothermarchaeota in Hydrothermal Sediment.</title>
        <authorList>
            <person name="Zhou Z."/>
            <person name="Liu Y."/>
            <person name="Xu W."/>
            <person name="Pan J."/>
            <person name="Luo Z.H."/>
            <person name="Li M."/>
        </authorList>
    </citation>
    <scope>NUCLEOTIDE SEQUENCE [LARGE SCALE GENOMIC DNA]</scope>
    <source>
        <strain evidence="2">SpSt-62</strain>
        <strain evidence="1">SpSt-97</strain>
    </source>
</reference>
<dbReference type="PIRSF" id="PIRSF009433">
    <property type="entry name" value="DUF1464"/>
    <property type="match status" value="1"/>
</dbReference>
<dbReference type="InterPro" id="IPR043129">
    <property type="entry name" value="ATPase_NBD"/>
</dbReference>
<dbReference type="AlphaFoldDB" id="A0A7C3YPW8"/>
<evidence type="ECO:0000313" key="2">
    <source>
        <dbReference type="EMBL" id="HGU59274.1"/>
    </source>
</evidence>
<sequence>MVSVGIDAGTKSYGIFIFEEGKSYEIDSEVVRSNPEEFIHFLEEIDFEIAAGLSGYGLPVKELSEVDDKDLFYMTLNLDRDSSIGLRKVIKLIKDRKLKIYTIPGVIHLQTVPEHRKINRIDMGTYDKVCSVALSLYRYGLDESFILAELGYGFNAFIAVDRGRIVDGIGGSSGFLGYSSISAIDGELACLLDVTKKTIFSGGLKSYFSDKGEVFNAEIFAEWVLKGIHALRAVVKTDRVILSGRFARDVLKYVKRDFDAEILKSRGKASAEGASIIANGLAGGECREIIERLDLLNARGTIFDYLTMDIKKSIRLNNLS</sequence>
<dbReference type="SUPFAM" id="SSF53067">
    <property type="entry name" value="Actin-like ATPase domain"/>
    <property type="match status" value="1"/>
</dbReference>
<dbReference type="Pfam" id="PF07318">
    <property type="entry name" value="DUF1464"/>
    <property type="match status" value="1"/>
</dbReference>
<gene>
    <name evidence="2" type="ORF">ENT89_03690</name>
    <name evidence="1" type="ORF">ENX77_03855</name>
</gene>
<dbReference type="EMBL" id="DTAK01000020">
    <property type="protein sequence ID" value="HGU59274.1"/>
    <property type="molecule type" value="Genomic_DNA"/>
</dbReference>